<proteinExistence type="predicted"/>
<dbReference type="Proteomes" id="UP000700596">
    <property type="component" value="Unassembled WGS sequence"/>
</dbReference>
<evidence type="ECO:0000256" key="1">
    <source>
        <dbReference type="SAM" id="Phobius"/>
    </source>
</evidence>
<feature type="transmembrane region" description="Helical" evidence="1">
    <location>
        <begin position="66"/>
        <end position="88"/>
    </location>
</feature>
<feature type="transmembrane region" description="Helical" evidence="1">
    <location>
        <begin position="41"/>
        <end position="60"/>
    </location>
</feature>
<comment type="caution">
    <text evidence="2">The sequence shown here is derived from an EMBL/GenBank/DDBJ whole genome shotgun (WGS) entry which is preliminary data.</text>
</comment>
<dbReference type="EMBL" id="JAGMWT010000001">
    <property type="protein sequence ID" value="KAH7139320.1"/>
    <property type="molecule type" value="Genomic_DNA"/>
</dbReference>
<dbReference type="AlphaFoldDB" id="A0A9P9EJG2"/>
<evidence type="ECO:0000313" key="2">
    <source>
        <dbReference type="EMBL" id="KAH7139320.1"/>
    </source>
</evidence>
<reference evidence="2" key="1">
    <citation type="journal article" date="2021" name="Nat. Commun.">
        <title>Genetic determinants of endophytism in the Arabidopsis root mycobiome.</title>
        <authorList>
            <person name="Mesny F."/>
            <person name="Miyauchi S."/>
            <person name="Thiergart T."/>
            <person name="Pickel B."/>
            <person name="Atanasova L."/>
            <person name="Karlsson M."/>
            <person name="Huettel B."/>
            <person name="Barry K.W."/>
            <person name="Haridas S."/>
            <person name="Chen C."/>
            <person name="Bauer D."/>
            <person name="Andreopoulos W."/>
            <person name="Pangilinan J."/>
            <person name="LaButti K."/>
            <person name="Riley R."/>
            <person name="Lipzen A."/>
            <person name="Clum A."/>
            <person name="Drula E."/>
            <person name="Henrissat B."/>
            <person name="Kohler A."/>
            <person name="Grigoriev I.V."/>
            <person name="Martin F.M."/>
            <person name="Hacquard S."/>
        </authorList>
    </citation>
    <scope>NUCLEOTIDE SEQUENCE</scope>
    <source>
        <strain evidence="2">MPI-CAGE-CH-0243</strain>
    </source>
</reference>
<keyword evidence="1" id="KW-0812">Transmembrane</keyword>
<keyword evidence="3" id="KW-1185">Reference proteome</keyword>
<organism evidence="2 3">
    <name type="scientific">Dendryphion nanum</name>
    <dbReference type="NCBI Taxonomy" id="256645"/>
    <lineage>
        <taxon>Eukaryota</taxon>
        <taxon>Fungi</taxon>
        <taxon>Dikarya</taxon>
        <taxon>Ascomycota</taxon>
        <taxon>Pezizomycotina</taxon>
        <taxon>Dothideomycetes</taxon>
        <taxon>Pleosporomycetidae</taxon>
        <taxon>Pleosporales</taxon>
        <taxon>Torulaceae</taxon>
        <taxon>Dendryphion</taxon>
    </lineage>
</organism>
<accession>A0A9P9EJG2</accession>
<evidence type="ECO:0008006" key="4">
    <source>
        <dbReference type="Google" id="ProtNLM"/>
    </source>
</evidence>
<sequence>MQTKTTDLQRWNYTNTNSPRRASGNMATHKRRSVTVHRRRSAAGMIFLHTTCAAFAWRWWNEYLLVYGFEAEPCFFGFLFPLIFLFYIRRTDLILQTSMAIYYDQRIYIMKEILVWSFWGDGLVRARWRWRYF</sequence>
<name>A0A9P9EJG2_9PLEO</name>
<keyword evidence="1" id="KW-1133">Transmembrane helix</keyword>
<keyword evidence="1" id="KW-0472">Membrane</keyword>
<evidence type="ECO:0000313" key="3">
    <source>
        <dbReference type="Proteomes" id="UP000700596"/>
    </source>
</evidence>
<protein>
    <recommendedName>
        <fullName evidence="4">Transmembrane protein</fullName>
    </recommendedName>
</protein>
<gene>
    <name evidence="2" type="ORF">B0J11DRAFT_40765</name>
</gene>